<evidence type="ECO:0000313" key="11">
    <source>
        <dbReference type="Proteomes" id="UP000027138"/>
    </source>
</evidence>
<dbReference type="InterPro" id="IPR001611">
    <property type="entry name" value="Leu-rich_rpt"/>
</dbReference>
<evidence type="ECO:0000256" key="8">
    <source>
        <dbReference type="ARBA" id="ARBA00023170"/>
    </source>
</evidence>
<evidence type="ECO:0008006" key="12">
    <source>
        <dbReference type="Google" id="ProtNLM"/>
    </source>
</evidence>
<keyword evidence="9" id="KW-0325">Glycoprotein</keyword>
<dbReference type="SUPFAM" id="SSF52047">
    <property type="entry name" value="RNI-like"/>
    <property type="match status" value="1"/>
</dbReference>
<accession>A0A067LP46</accession>
<dbReference type="InterPro" id="IPR032675">
    <property type="entry name" value="LRR_dom_sf"/>
</dbReference>
<keyword evidence="6" id="KW-1133">Transmembrane helix</keyword>
<dbReference type="EMBL" id="KK914211">
    <property type="protein sequence ID" value="KDP46655.1"/>
    <property type="molecule type" value="Genomic_DNA"/>
</dbReference>
<keyword evidence="4" id="KW-0732">Signal</keyword>
<keyword evidence="11" id="KW-1185">Reference proteome</keyword>
<dbReference type="GO" id="GO:0016020">
    <property type="term" value="C:membrane"/>
    <property type="evidence" value="ECO:0007669"/>
    <property type="project" value="UniProtKB-SubCell"/>
</dbReference>
<dbReference type="OrthoDB" id="676979at2759"/>
<dbReference type="FunFam" id="3.80.10.10:FF:000041">
    <property type="entry name" value="LRR receptor-like serine/threonine-protein kinase ERECTA"/>
    <property type="match status" value="1"/>
</dbReference>
<evidence type="ECO:0000256" key="2">
    <source>
        <dbReference type="ARBA" id="ARBA00022614"/>
    </source>
</evidence>
<dbReference type="STRING" id="180498.A0A067LP46"/>
<gene>
    <name evidence="10" type="ORF">JCGZ_10964</name>
</gene>
<name>A0A067LP46_JATCU</name>
<evidence type="ECO:0000256" key="3">
    <source>
        <dbReference type="ARBA" id="ARBA00022692"/>
    </source>
</evidence>
<evidence type="ECO:0000256" key="1">
    <source>
        <dbReference type="ARBA" id="ARBA00004479"/>
    </source>
</evidence>
<dbReference type="AlphaFoldDB" id="A0A067LP46"/>
<keyword evidence="8" id="KW-0675">Receptor</keyword>
<organism evidence="10 11">
    <name type="scientific">Jatropha curcas</name>
    <name type="common">Barbados nut</name>
    <dbReference type="NCBI Taxonomy" id="180498"/>
    <lineage>
        <taxon>Eukaryota</taxon>
        <taxon>Viridiplantae</taxon>
        <taxon>Streptophyta</taxon>
        <taxon>Embryophyta</taxon>
        <taxon>Tracheophyta</taxon>
        <taxon>Spermatophyta</taxon>
        <taxon>Magnoliopsida</taxon>
        <taxon>eudicotyledons</taxon>
        <taxon>Gunneridae</taxon>
        <taxon>Pentapetalae</taxon>
        <taxon>rosids</taxon>
        <taxon>fabids</taxon>
        <taxon>Malpighiales</taxon>
        <taxon>Euphorbiaceae</taxon>
        <taxon>Crotonoideae</taxon>
        <taxon>Jatropheae</taxon>
        <taxon>Jatropha</taxon>
    </lineage>
</organism>
<evidence type="ECO:0000256" key="6">
    <source>
        <dbReference type="ARBA" id="ARBA00022989"/>
    </source>
</evidence>
<dbReference type="Proteomes" id="UP000027138">
    <property type="component" value="Unassembled WGS sequence"/>
</dbReference>
<evidence type="ECO:0000256" key="4">
    <source>
        <dbReference type="ARBA" id="ARBA00022729"/>
    </source>
</evidence>
<dbReference type="Pfam" id="PF13855">
    <property type="entry name" value="LRR_8"/>
    <property type="match status" value="1"/>
</dbReference>
<evidence type="ECO:0000256" key="7">
    <source>
        <dbReference type="ARBA" id="ARBA00023136"/>
    </source>
</evidence>
<sequence>MLNNDVYGHLPKSNWTSPLESLTLSSTSFSGELPDSIGNLRSLLVLELSGCHFTGSIPASIGSLQQLMKLDLLNNNWTGKISDVFEKLKDINLGIIPSCVYGLPSLVWFSLSFNQLTGELGEFRSKSLLEIVLESNKIYGPIHPSVFELTNLTNLHLPSNNLSGVVNLNMFSKLKNLWGLDLSNNHFSVITSSINNSSNSSMLPQFYRLALSSCNISEFPEFLKTQNQLGYLSLSNNQIQGELPKWVSGEISPSLCNITTFQIIDLSNNSLSGMIPQCLGNFSSELSVLNFGMNNFKGSIPGTFAEGNKLWNLNLNGYIVFSIRKPKWLVGVVEKGPEKWITRQKGRRGRRCN</sequence>
<dbReference type="InterPro" id="IPR046956">
    <property type="entry name" value="RLP23-like"/>
</dbReference>
<proteinExistence type="predicted"/>
<keyword evidence="7" id="KW-0472">Membrane</keyword>
<protein>
    <recommendedName>
        <fullName evidence="12">Leucine-rich repeat-containing N-terminal plant-type domain-containing protein</fullName>
    </recommendedName>
</protein>
<keyword evidence="2" id="KW-0433">Leucine-rich repeat</keyword>
<evidence type="ECO:0000256" key="5">
    <source>
        <dbReference type="ARBA" id="ARBA00022737"/>
    </source>
</evidence>
<evidence type="ECO:0000256" key="9">
    <source>
        <dbReference type="ARBA" id="ARBA00023180"/>
    </source>
</evidence>
<evidence type="ECO:0000313" key="10">
    <source>
        <dbReference type="EMBL" id="KDP46655.1"/>
    </source>
</evidence>
<keyword evidence="5" id="KW-0677">Repeat</keyword>
<keyword evidence="3" id="KW-0812">Transmembrane</keyword>
<dbReference type="PANTHER" id="PTHR48061:SF46">
    <property type="entry name" value="LEUCINE-RICH REPEAT-CONTAINING N-TERMINAL PLANT-TYPE DOMAIN-CONTAINING PROTEIN"/>
    <property type="match status" value="1"/>
</dbReference>
<dbReference type="Gene3D" id="3.80.10.10">
    <property type="entry name" value="Ribonuclease Inhibitor"/>
    <property type="match status" value="2"/>
</dbReference>
<dbReference type="Pfam" id="PF00560">
    <property type="entry name" value="LRR_1"/>
    <property type="match status" value="4"/>
</dbReference>
<reference evidence="10 11" key="1">
    <citation type="journal article" date="2014" name="PLoS ONE">
        <title>Global Analysis of Gene Expression Profiles in Physic Nut (Jatropha curcas L.) Seedlings Exposed to Salt Stress.</title>
        <authorList>
            <person name="Zhang L."/>
            <person name="Zhang C."/>
            <person name="Wu P."/>
            <person name="Chen Y."/>
            <person name="Li M."/>
            <person name="Jiang H."/>
            <person name="Wu G."/>
        </authorList>
    </citation>
    <scope>NUCLEOTIDE SEQUENCE [LARGE SCALE GENOMIC DNA]</scope>
    <source>
        <strain evidence="11">cv. GZQX0401</strain>
        <tissue evidence="10">Young leaves</tissue>
    </source>
</reference>
<dbReference type="PANTHER" id="PTHR48061">
    <property type="entry name" value="LEUCINE-RICH REPEAT RECEPTOR PROTEIN KINASE EMS1-LIKE-RELATED"/>
    <property type="match status" value="1"/>
</dbReference>
<comment type="subcellular location">
    <subcellularLocation>
        <location evidence="1">Membrane</location>
        <topology evidence="1">Single-pass type I membrane protein</topology>
    </subcellularLocation>
</comment>